<dbReference type="STRING" id="252246.SAMN05421799_10984"/>
<feature type="region of interest" description="Disordered" evidence="8">
    <location>
        <begin position="242"/>
        <end position="276"/>
    </location>
</feature>
<dbReference type="InterPro" id="IPR034746">
    <property type="entry name" value="POTRA"/>
</dbReference>
<dbReference type="Proteomes" id="UP000186156">
    <property type="component" value="Unassembled WGS sequence"/>
</dbReference>
<evidence type="ECO:0000256" key="1">
    <source>
        <dbReference type="ARBA" id="ARBA00004370"/>
    </source>
</evidence>
<sequence>MPRQETAEERERRKARNRRIVVSFFAFIGLVAVLESPLARVRHVRVNGNTTVPMAQIVAASGISYGESLWQVNRKKAAAAIVAHVPMVDRAVVSVAWPSGTVSIDVHERDVVAVYAAHNGFFELMSNGYVYQKIPSAAGLPYPIVTGQAPVLSVHQMAGAAISSVCRALASVPASELTGVSEIHVNGDGTVTLYLNNDFEVLAATSDLRGAMAAIPPTVQYFMQKGYRPGLIDFTGPPPYRYTPFSSTSGGHQGAPAASATNGAADGTSPNGSSQP</sequence>
<keyword evidence="3 11" id="KW-0132">Cell division</keyword>
<evidence type="ECO:0000256" key="5">
    <source>
        <dbReference type="ARBA" id="ARBA00022989"/>
    </source>
</evidence>
<keyword evidence="2" id="KW-1003">Cell membrane</keyword>
<dbReference type="OrthoDB" id="2373741at2"/>
<name>A0A1N7NPV6_9BACL</name>
<gene>
    <name evidence="11" type="ORF">SAMN05421799_10984</name>
</gene>
<evidence type="ECO:0000256" key="2">
    <source>
        <dbReference type="ARBA" id="ARBA00022475"/>
    </source>
</evidence>
<dbReference type="Gene3D" id="3.40.50.10960">
    <property type="match status" value="1"/>
</dbReference>
<evidence type="ECO:0000256" key="3">
    <source>
        <dbReference type="ARBA" id="ARBA00022618"/>
    </source>
</evidence>
<keyword evidence="6 9" id="KW-0472">Membrane</keyword>
<organism evidence="11 12">
    <name type="scientific">Alicyclobacillus vulcanalis</name>
    <dbReference type="NCBI Taxonomy" id="252246"/>
    <lineage>
        <taxon>Bacteria</taxon>
        <taxon>Bacillati</taxon>
        <taxon>Bacillota</taxon>
        <taxon>Bacilli</taxon>
        <taxon>Bacillales</taxon>
        <taxon>Alicyclobacillaceae</taxon>
        <taxon>Alicyclobacillus</taxon>
    </lineage>
</organism>
<feature type="compositionally biased region" description="Low complexity" evidence="8">
    <location>
        <begin position="254"/>
        <end position="267"/>
    </location>
</feature>
<dbReference type="Gene3D" id="3.10.20.310">
    <property type="entry name" value="membrane protein fhac"/>
    <property type="match status" value="1"/>
</dbReference>
<keyword evidence="5 9" id="KW-1133">Transmembrane helix</keyword>
<dbReference type="EMBL" id="FTOO01000009">
    <property type="protein sequence ID" value="SIT00310.1"/>
    <property type="molecule type" value="Genomic_DNA"/>
</dbReference>
<accession>A0A1N7NPV6</accession>
<dbReference type="AlphaFoldDB" id="A0A1N7NPV6"/>
<evidence type="ECO:0000256" key="7">
    <source>
        <dbReference type="ARBA" id="ARBA00023306"/>
    </source>
</evidence>
<keyword evidence="4 9" id="KW-0812">Transmembrane</keyword>
<evidence type="ECO:0000313" key="12">
    <source>
        <dbReference type="Proteomes" id="UP000186156"/>
    </source>
</evidence>
<evidence type="ECO:0000313" key="11">
    <source>
        <dbReference type="EMBL" id="SIT00310.1"/>
    </source>
</evidence>
<dbReference type="RefSeq" id="WP_076348008.1">
    <property type="nucleotide sequence ID" value="NZ_FTOO01000009.1"/>
</dbReference>
<dbReference type="PROSITE" id="PS51779">
    <property type="entry name" value="POTRA"/>
    <property type="match status" value="1"/>
</dbReference>
<keyword evidence="12" id="KW-1185">Reference proteome</keyword>
<keyword evidence="7" id="KW-0131">Cell cycle</keyword>
<evidence type="ECO:0000259" key="10">
    <source>
        <dbReference type="PROSITE" id="PS51779"/>
    </source>
</evidence>
<evidence type="ECO:0000256" key="4">
    <source>
        <dbReference type="ARBA" id="ARBA00022692"/>
    </source>
</evidence>
<evidence type="ECO:0000256" key="6">
    <source>
        <dbReference type="ARBA" id="ARBA00023136"/>
    </source>
</evidence>
<proteinExistence type="predicted"/>
<dbReference type="GO" id="GO:0005886">
    <property type="term" value="C:plasma membrane"/>
    <property type="evidence" value="ECO:0007669"/>
    <property type="project" value="TreeGrafter"/>
</dbReference>
<evidence type="ECO:0000256" key="9">
    <source>
        <dbReference type="SAM" id="Phobius"/>
    </source>
</evidence>
<dbReference type="InterPro" id="IPR050487">
    <property type="entry name" value="FtsQ_DivIB"/>
</dbReference>
<evidence type="ECO:0000256" key="8">
    <source>
        <dbReference type="SAM" id="MobiDB-lite"/>
    </source>
</evidence>
<dbReference type="PANTHER" id="PTHR37820">
    <property type="entry name" value="CELL DIVISION PROTEIN DIVIB"/>
    <property type="match status" value="1"/>
</dbReference>
<dbReference type="Pfam" id="PF03799">
    <property type="entry name" value="FtsQ_DivIB_C"/>
    <property type="match status" value="1"/>
</dbReference>
<dbReference type="Pfam" id="PF08478">
    <property type="entry name" value="POTRA_1"/>
    <property type="match status" value="1"/>
</dbReference>
<dbReference type="GO" id="GO:0051301">
    <property type="term" value="P:cell division"/>
    <property type="evidence" value="ECO:0007669"/>
    <property type="project" value="UniProtKB-KW"/>
</dbReference>
<dbReference type="InterPro" id="IPR013685">
    <property type="entry name" value="POTRA_FtsQ_type"/>
</dbReference>
<comment type="subcellular location">
    <subcellularLocation>
        <location evidence="1">Membrane</location>
    </subcellularLocation>
</comment>
<dbReference type="PANTHER" id="PTHR37820:SF1">
    <property type="entry name" value="CELL DIVISION PROTEIN FTSQ"/>
    <property type="match status" value="1"/>
</dbReference>
<feature type="transmembrane region" description="Helical" evidence="9">
    <location>
        <begin position="20"/>
        <end position="39"/>
    </location>
</feature>
<feature type="domain" description="POTRA" evidence="10">
    <location>
        <begin position="39"/>
        <end position="109"/>
    </location>
</feature>
<dbReference type="InterPro" id="IPR005548">
    <property type="entry name" value="Cell_div_FtsQ/DivIB_C"/>
</dbReference>
<reference evidence="12" key="1">
    <citation type="submission" date="2017-01" db="EMBL/GenBank/DDBJ databases">
        <authorList>
            <person name="Varghese N."/>
            <person name="Submissions S."/>
        </authorList>
    </citation>
    <scope>NUCLEOTIDE SEQUENCE [LARGE SCALE GENOMIC DNA]</scope>
    <source>
        <strain evidence="12">DSM 16176</strain>
    </source>
</reference>
<protein>
    <submittedName>
        <fullName evidence="11">Cell division protein FtsQ</fullName>
    </submittedName>
</protein>